<dbReference type="Gene3D" id="3.40.50.720">
    <property type="entry name" value="NAD(P)-binding Rossmann-like Domain"/>
    <property type="match status" value="1"/>
</dbReference>
<evidence type="ECO:0000313" key="1">
    <source>
        <dbReference type="EMBL" id="TBW73726.1"/>
    </source>
</evidence>
<organism evidence="1 2">
    <name type="scientific">Staphylococcus capitis</name>
    <dbReference type="NCBI Taxonomy" id="29388"/>
    <lineage>
        <taxon>Bacteria</taxon>
        <taxon>Bacillati</taxon>
        <taxon>Bacillota</taxon>
        <taxon>Bacilli</taxon>
        <taxon>Bacillales</taxon>
        <taxon>Staphylococcaceae</taxon>
        <taxon>Staphylococcus</taxon>
    </lineage>
</organism>
<reference evidence="1 2" key="1">
    <citation type="journal article" date="2019" name="Sci. Transl. Med.">
        <title>Quorum sensing between bacterial species on the skin protects against epidermal injury in atopic dermatitis.</title>
        <authorList>
            <person name="Williams M.R."/>
        </authorList>
    </citation>
    <scope>NUCLEOTIDE SEQUENCE [LARGE SCALE GENOMIC DNA]</scope>
    <source>
        <strain evidence="1 2">H8</strain>
    </source>
</reference>
<sequence>MNMPLMIDLSNKKVVIVGGGKVATR</sequence>
<proteinExistence type="predicted"/>
<comment type="caution">
    <text evidence="1">The sequence shown here is derived from an EMBL/GenBank/DDBJ whole genome shotgun (WGS) entry which is preliminary data.</text>
</comment>
<evidence type="ECO:0000313" key="2">
    <source>
        <dbReference type="Proteomes" id="UP000291949"/>
    </source>
</evidence>
<dbReference type="AlphaFoldDB" id="A0A7Z7YTD0"/>
<feature type="non-terminal residue" evidence="1">
    <location>
        <position position="25"/>
    </location>
</feature>
<accession>A0A7Z7YTD0</accession>
<name>A0A7Z7YTD0_STACP</name>
<gene>
    <name evidence="1" type="ORF">EQ811_14105</name>
</gene>
<dbReference type="SUPFAM" id="SSF51735">
    <property type="entry name" value="NAD(P)-binding Rossmann-fold domains"/>
    <property type="match status" value="1"/>
</dbReference>
<dbReference type="InterPro" id="IPR036291">
    <property type="entry name" value="NAD(P)-bd_dom_sf"/>
</dbReference>
<dbReference type="EMBL" id="SCHC01000306">
    <property type="protein sequence ID" value="TBW73726.1"/>
    <property type="molecule type" value="Genomic_DNA"/>
</dbReference>
<dbReference type="Pfam" id="PF13241">
    <property type="entry name" value="NAD_binding_7"/>
    <property type="match status" value="1"/>
</dbReference>
<dbReference type="Proteomes" id="UP000291949">
    <property type="component" value="Unassembled WGS sequence"/>
</dbReference>
<protein>
    <submittedName>
        <fullName evidence="1">NAD(P)-binding protein</fullName>
    </submittedName>
</protein>
<dbReference type="RefSeq" id="WP_328288016.1">
    <property type="nucleotide sequence ID" value="NZ_SCHC01000306.1"/>
</dbReference>